<dbReference type="EMBL" id="OM634653">
    <property type="protein sequence ID" value="UNH58475.1"/>
    <property type="molecule type" value="Genomic_DNA"/>
</dbReference>
<reference evidence="1" key="1">
    <citation type="submission" date="2022-02" db="EMBL/GenBank/DDBJ databases">
        <authorList>
            <person name="Nazir A."/>
            <person name="Chen Y."/>
            <person name="Liu Y."/>
        </authorList>
    </citation>
    <scope>NUCLEOTIDE SEQUENCE</scope>
</reference>
<organism evidence="1 2">
    <name type="scientific">Bacillus phage vB_BsuS_PJN02</name>
    <dbReference type="NCBI Taxonomy" id="2920374"/>
    <lineage>
        <taxon>Viruses</taxon>
        <taxon>Duplodnaviria</taxon>
        <taxon>Heunggongvirae</taxon>
        <taxon>Uroviricota</taxon>
        <taxon>Caudoviricetes</taxon>
        <taxon>Heleneionescovirinae</taxon>
        <taxon>Zhangjivirus</taxon>
        <taxon>Zhangjivirus PJN02</taxon>
    </lineage>
</organism>
<proteinExistence type="predicted"/>
<name>A0AC61TS08_9CAUD</name>
<evidence type="ECO:0000313" key="1">
    <source>
        <dbReference type="EMBL" id="UNH58475.1"/>
    </source>
</evidence>
<dbReference type="Proteomes" id="UP000829276">
    <property type="component" value="Segment"/>
</dbReference>
<accession>A0AC61TS08</accession>
<keyword evidence="2" id="KW-1185">Reference proteome</keyword>
<sequence length="165" mass="19283">MELTGKFRVKEIKKKTSAVFFKNLKVGDEFTLTYNLNGYYESAPVIDIYKDGEHVHHNNALQLVTNLEKFEIEQIESDYKEEISNLLLKCHGQFATIDSNNMNEKFYTELDKEGIDIDDYLITYEKLSDHHSEGYQENKEESDNAFVKETIADMKRLIEIAKNIK</sequence>
<protein>
    <submittedName>
        <fullName evidence="1">Uncharacterized protein</fullName>
    </submittedName>
</protein>
<evidence type="ECO:0000313" key="2">
    <source>
        <dbReference type="Proteomes" id="UP000829276"/>
    </source>
</evidence>